<dbReference type="Proteomes" id="UP001177527">
    <property type="component" value="Chromosome"/>
</dbReference>
<dbReference type="EMBL" id="CP123488">
    <property type="protein sequence ID" value="WGL57557.1"/>
    <property type="molecule type" value="Genomic_DNA"/>
</dbReference>
<gene>
    <name evidence="3" type="ORF">QBD33_07225</name>
</gene>
<evidence type="ECO:0000313" key="4">
    <source>
        <dbReference type="Proteomes" id="UP001177527"/>
    </source>
</evidence>
<organism evidence="3 4">
    <name type="scientific">Kluyvera intermedia</name>
    <name type="common">Enterobacter intermedius</name>
    <dbReference type="NCBI Taxonomy" id="61648"/>
    <lineage>
        <taxon>Bacteria</taxon>
        <taxon>Pseudomonadati</taxon>
        <taxon>Pseudomonadota</taxon>
        <taxon>Gammaproteobacteria</taxon>
        <taxon>Enterobacterales</taxon>
        <taxon>Enterobacteriaceae</taxon>
        <taxon>Kluyvera</taxon>
    </lineage>
</organism>
<proteinExistence type="predicted"/>
<protein>
    <submittedName>
        <fullName evidence="3">Uncharacterized protein</fullName>
    </submittedName>
</protein>
<feature type="signal peptide" evidence="2">
    <location>
        <begin position="1"/>
        <end position="17"/>
    </location>
</feature>
<dbReference type="RefSeq" id="WP_280558159.1">
    <property type="nucleotide sequence ID" value="NZ_CP123488.1"/>
</dbReference>
<name>A0AA95JVL7_KLUIN</name>
<feature type="compositionally biased region" description="Gly residues" evidence="1">
    <location>
        <begin position="248"/>
        <end position="266"/>
    </location>
</feature>
<accession>A0AA95JVL7</accession>
<dbReference type="AlphaFoldDB" id="A0AA95JVL7"/>
<feature type="chain" id="PRO_5041703826" evidence="2">
    <location>
        <begin position="18"/>
        <end position="266"/>
    </location>
</feature>
<evidence type="ECO:0000256" key="1">
    <source>
        <dbReference type="SAM" id="MobiDB-lite"/>
    </source>
</evidence>
<sequence>MKKLLLVSLLFSLSANATDIDKDAAKARDVIGAPGSAISDPTLGGTTTYSGTSVTGANSYYGDAYMAARNQQMQGVATPVAPTVNTPPTSTFTPKASIQKTPPTPQVATPSITGTSYRNHVNQLMSQSLAAVAPVAPPKQNTPSTVLATTIQQAKPATPNIPTTATNTTAPTINVDSSTLKPDAQIMTDKGIVTASTLKPGTQVAVPYDSAFTTSVRGGHNHTKGFDHAEHGTGNGANNAANSNSAHGLGGGSHIGGGRSGGGFHY</sequence>
<keyword evidence="2" id="KW-0732">Signal</keyword>
<feature type="region of interest" description="Disordered" evidence="1">
    <location>
        <begin position="228"/>
        <end position="266"/>
    </location>
</feature>
<evidence type="ECO:0000313" key="3">
    <source>
        <dbReference type="EMBL" id="WGL57557.1"/>
    </source>
</evidence>
<reference evidence="3" key="1">
    <citation type="submission" date="2023-04" db="EMBL/GenBank/DDBJ databases">
        <title>APH(3)-Id, a novel chromosomal aminoglycoside phosphotransferase, identified from an environmental isolate of Kluyvera intermedia DW18.</title>
        <authorList>
            <person name="Sha Y."/>
        </authorList>
    </citation>
    <scope>NUCLEOTIDE SEQUENCE</scope>
    <source>
        <strain evidence="3">DW18</strain>
    </source>
</reference>
<feature type="compositionally biased region" description="Low complexity" evidence="1">
    <location>
        <begin position="236"/>
        <end position="247"/>
    </location>
</feature>
<evidence type="ECO:0000256" key="2">
    <source>
        <dbReference type="SAM" id="SignalP"/>
    </source>
</evidence>